<evidence type="ECO:0000259" key="8">
    <source>
        <dbReference type="PROSITE" id="PS50048"/>
    </source>
</evidence>
<feature type="domain" description="Zn(2)-C6 fungal-type" evidence="8">
    <location>
        <begin position="14"/>
        <end position="43"/>
    </location>
</feature>
<keyword evidence="5" id="KW-0804">Transcription</keyword>
<feature type="region of interest" description="Disordered" evidence="7">
    <location>
        <begin position="47"/>
        <end position="75"/>
    </location>
</feature>
<evidence type="ECO:0000256" key="7">
    <source>
        <dbReference type="SAM" id="MobiDB-lite"/>
    </source>
</evidence>
<proteinExistence type="predicted"/>
<keyword evidence="2" id="KW-0862">Zinc</keyword>
<dbReference type="GeneID" id="34571054"/>
<comment type="caution">
    <text evidence="9">The sequence shown here is derived from an EMBL/GenBank/DDBJ whole genome shotgun (WGS) entry which is preliminary data.</text>
</comment>
<dbReference type="GO" id="GO:0008270">
    <property type="term" value="F:zinc ion binding"/>
    <property type="evidence" value="ECO:0007669"/>
    <property type="project" value="InterPro"/>
</dbReference>
<dbReference type="Pfam" id="PF00172">
    <property type="entry name" value="Zn_clus"/>
    <property type="match status" value="1"/>
</dbReference>
<dbReference type="SMART" id="SM00066">
    <property type="entry name" value="GAL4"/>
    <property type="match status" value="1"/>
</dbReference>
<evidence type="ECO:0000256" key="3">
    <source>
        <dbReference type="ARBA" id="ARBA00023015"/>
    </source>
</evidence>
<dbReference type="SUPFAM" id="SSF57701">
    <property type="entry name" value="Zn2/Cys6 DNA-binding domain"/>
    <property type="match status" value="1"/>
</dbReference>
<dbReference type="PROSITE" id="PS00463">
    <property type="entry name" value="ZN2_CY6_FUNGAL_1"/>
    <property type="match status" value="1"/>
</dbReference>
<dbReference type="GO" id="GO:0003677">
    <property type="term" value="F:DNA binding"/>
    <property type="evidence" value="ECO:0007669"/>
    <property type="project" value="UniProtKB-KW"/>
</dbReference>
<dbReference type="Proteomes" id="UP000177622">
    <property type="component" value="Unassembled WGS sequence"/>
</dbReference>
<dbReference type="OrthoDB" id="9986881at2759"/>
<dbReference type="CDD" id="cd00067">
    <property type="entry name" value="GAL4"/>
    <property type="match status" value="1"/>
</dbReference>
<dbReference type="EMBL" id="LXJU01000001">
    <property type="protein sequence ID" value="OGE58092.1"/>
    <property type="molecule type" value="Genomic_DNA"/>
</dbReference>
<evidence type="ECO:0000256" key="4">
    <source>
        <dbReference type="ARBA" id="ARBA00023125"/>
    </source>
</evidence>
<protein>
    <recommendedName>
        <fullName evidence="8">Zn(2)-C6 fungal-type domain-containing protein</fullName>
    </recommendedName>
</protein>
<evidence type="ECO:0000256" key="6">
    <source>
        <dbReference type="ARBA" id="ARBA00023242"/>
    </source>
</evidence>
<evidence type="ECO:0000313" key="9">
    <source>
        <dbReference type="EMBL" id="OGE58092.1"/>
    </source>
</evidence>
<evidence type="ECO:0000313" key="10">
    <source>
        <dbReference type="Proteomes" id="UP000177622"/>
    </source>
</evidence>
<dbReference type="InterPro" id="IPR052478">
    <property type="entry name" value="Metabolite_Synth_Reg"/>
</dbReference>
<evidence type="ECO:0000256" key="2">
    <source>
        <dbReference type="ARBA" id="ARBA00022833"/>
    </source>
</evidence>
<dbReference type="PROSITE" id="PS50048">
    <property type="entry name" value="ZN2_CY6_FUNGAL_2"/>
    <property type="match status" value="1"/>
</dbReference>
<keyword evidence="10" id="KW-1185">Reference proteome</keyword>
<organism evidence="9 10">
    <name type="scientific">Penicillium arizonense</name>
    <dbReference type="NCBI Taxonomy" id="1835702"/>
    <lineage>
        <taxon>Eukaryota</taxon>
        <taxon>Fungi</taxon>
        <taxon>Dikarya</taxon>
        <taxon>Ascomycota</taxon>
        <taxon>Pezizomycotina</taxon>
        <taxon>Eurotiomycetes</taxon>
        <taxon>Eurotiomycetidae</taxon>
        <taxon>Eurotiales</taxon>
        <taxon>Aspergillaceae</taxon>
        <taxon>Penicillium</taxon>
    </lineage>
</organism>
<gene>
    <name evidence="9" type="ORF">PENARI_c001G02601</name>
</gene>
<name>A0A1F5LY53_PENAI</name>
<accession>A0A1F5LY53</accession>
<keyword evidence="3" id="KW-0805">Transcription regulation</keyword>
<dbReference type="AlphaFoldDB" id="A0A1F5LY53"/>
<dbReference type="Gene3D" id="4.10.240.10">
    <property type="entry name" value="Zn(2)-C6 fungal-type DNA-binding domain"/>
    <property type="match status" value="1"/>
</dbReference>
<keyword evidence="4" id="KW-0238">DNA-binding</keyword>
<dbReference type="PANTHER" id="PTHR31779">
    <property type="entry name" value="2-NITROPROPANE DIOXYGENASE FAMILY, PUTATIVE (AFU_ORTHOLOGUE AFUA_2G17430)-RELATED"/>
    <property type="match status" value="1"/>
</dbReference>
<dbReference type="InterPro" id="IPR036864">
    <property type="entry name" value="Zn2-C6_fun-type_DNA-bd_sf"/>
</dbReference>
<dbReference type="InterPro" id="IPR001138">
    <property type="entry name" value="Zn2Cys6_DnaBD"/>
</dbReference>
<dbReference type="RefSeq" id="XP_022493515.1">
    <property type="nucleotide sequence ID" value="XM_022626320.1"/>
</dbReference>
<reference evidence="9 10" key="1">
    <citation type="journal article" date="2016" name="Sci. Rep.">
        <title>Penicillium arizonense, a new, genome sequenced fungal species, reveals a high chemical diversity in secreted metabolites.</title>
        <authorList>
            <person name="Grijseels S."/>
            <person name="Nielsen J.C."/>
            <person name="Randelovic M."/>
            <person name="Nielsen J."/>
            <person name="Nielsen K.F."/>
            <person name="Workman M."/>
            <person name="Frisvad J.C."/>
        </authorList>
    </citation>
    <scope>NUCLEOTIDE SEQUENCE [LARGE SCALE GENOMIC DNA]</scope>
    <source>
        <strain evidence="9 10">CBS 141311</strain>
    </source>
</reference>
<keyword evidence="6" id="KW-0539">Nucleus</keyword>
<sequence length="556" mass="61861">MSQSEIKRKRARIACEPCRERKRKCDGTDPCTTCSEWGYACHYKTERRKRRTTQEQHPLEGAPAAKSPQQQDGAADTHGLVRRLEANSGAAFVRKMGLKIDPAKAPKLSLFGWNIGTRSLSSGFGGVNTALPITEITSLEHMRSLAQVYFDKVDPCYGFIDQSQFFERLESRWQSTSVSELYDSVLGGVATIGCLFSQRNMTITELHLSGAARSILEMHVLSGVPSVDLLTGWTLRTIYMRMTDLPHSTWIASSRLMHLIEAAGFHLESTDSVFPSSRGTAQCNPDIRRRLFGVAQHLNMWTSFDLGLSRVSFQKNDLPLPPSTKPGDYTNEILGLLPISASLDPGKPKEDDTDLEVTLSEVLDRVHKEPPSTMAQCNLVLCILRRIHTQNLDISSSLAERVLALLKKGLGCSRTMVMNCSPWHQMANVPFHITCVLLVMDTRSSLAMLSEAMQTLKLVASTYDTETMREAWSAARLFVMLHQQRRKDDIAIFNEALNMEQQDTPVGPSPQDNPSAEEYSWLGALVADLPGLERVDLDQFLNADMMYGSSFLGGPG</sequence>
<keyword evidence="1" id="KW-0479">Metal-binding</keyword>
<dbReference type="GO" id="GO:0000981">
    <property type="term" value="F:DNA-binding transcription factor activity, RNA polymerase II-specific"/>
    <property type="evidence" value="ECO:0007669"/>
    <property type="project" value="InterPro"/>
</dbReference>
<dbReference type="CDD" id="cd12148">
    <property type="entry name" value="fungal_TF_MHR"/>
    <property type="match status" value="1"/>
</dbReference>
<evidence type="ECO:0000256" key="1">
    <source>
        <dbReference type="ARBA" id="ARBA00022723"/>
    </source>
</evidence>
<dbReference type="GO" id="GO:0009410">
    <property type="term" value="P:response to xenobiotic stimulus"/>
    <property type="evidence" value="ECO:0007669"/>
    <property type="project" value="TreeGrafter"/>
</dbReference>
<dbReference type="PANTHER" id="PTHR31779:SF5">
    <property type="entry name" value="ZN(II)2CYS6 TRANSCRIPTION FACTOR (EUROFUNG)"/>
    <property type="match status" value="1"/>
</dbReference>
<evidence type="ECO:0000256" key="5">
    <source>
        <dbReference type="ARBA" id="ARBA00023163"/>
    </source>
</evidence>